<proteinExistence type="predicted"/>
<dbReference type="InterPro" id="IPR003660">
    <property type="entry name" value="HAMP_dom"/>
</dbReference>
<evidence type="ECO:0000256" key="4">
    <source>
        <dbReference type="ARBA" id="ARBA00022475"/>
    </source>
</evidence>
<keyword evidence="7 15" id="KW-0812">Transmembrane</keyword>
<comment type="subcellular location">
    <subcellularLocation>
        <location evidence="2">Cell membrane</location>
        <topology evidence="2">Multi-pass membrane protein</topology>
    </subcellularLocation>
</comment>
<dbReference type="SMART" id="SM00304">
    <property type="entry name" value="HAMP"/>
    <property type="match status" value="1"/>
</dbReference>
<evidence type="ECO:0000256" key="1">
    <source>
        <dbReference type="ARBA" id="ARBA00000085"/>
    </source>
</evidence>
<dbReference type="Pfam" id="PF00672">
    <property type="entry name" value="HAMP"/>
    <property type="match status" value="1"/>
</dbReference>
<evidence type="ECO:0000259" key="16">
    <source>
        <dbReference type="PROSITE" id="PS50109"/>
    </source>
</evidence>
<dbReference type="EMBL" id="RHJS01000002">
    <property type="protein sequence ID" value="RRK30757.1"/>
    <property type="molecule type" value="Genomic_DNA"/>
</dbReference>
<evidence type="ECO:0000256" key="2">
    <source>
        <dbReference type="ARBA" id="ARBA00004651"/>
    </source>
</evidence>
<dbReference type="CDD" id="cd00082">
    <property type="entry name" value="HisKA"/>
    <property type="match status" value="1"/>
</dbReference>
<dbReference type="SUPFAM" id="SSF47384">
    <property type="entry name" value="Homodimeric domain of signal transducing histidine kinase"/>
    <property type="match status" value="1"/>
</dbReference>
<accession>A0A3R8JL87</accession>
<dbReference type="InterPro" id="IPR003594">
    <property type="entry name" value="HATPase_dom"/>
</dbReference>
<dbReference type="Pfam" id="PF00512">
    <property type="entry name" value="HisKA"/>
    <property type="match status" value="1"/>
</dbReference>
<dbReference type="PANTHER" id="PTHR45528">
    <property type="entry name" value="SENSOR HISTIDINE KINASE CPXA"/>
    <property type="match status" value="1"/>
</dbReference>
<dbReference type="PANTHER" id="PTHR45528:SF1">
    <property type="entry name" value="SENSOR HISTIDINE KINASE CPXA"/>
    <property type="match status" value="1"/>
</dbReference>
<feature type="transmembrane region" description="Helical" evidence="15">
    <location>
        <begin position="164"/>
        <end position="187"/>
    </location>
</feature>
<dbReference type="SMART" id="SM00388">
    <property type="entry name" value="HisKA"/>
    <property type="match status" value="1"/>
</dbReference>
<dbReference type="GO" id="GO:0000155">
    <property type="term" value="F:phosphorelay sensor kinase activity"/>
    <property type="evidence" value="ECO:0007669"/>
    <property type="project" value="InterPro"/>
</dbReference>
<dbReference type="PRINTS" id="PR00344">
    <property type="entry name" value="BCTRLSENSOR"/>
</dbReference>
<dbReference type="CDD" id="cd06225">
    <property type="entry name" value="HAMP"/>
    <property type="match status" value="1"/>
</dbReference>
<keyword evidence="5" id="KW-0597">Phosphoprotein</keyword>
<keyword evidence="6" id="KW-0808">Transferase</keyword>
<dbReference type="Gene3D" id="1.10.287.130">
    <property type="match status" value="1"/>
</dbReference>
<dbReference type="InterPro" id="IPR004358">
    <property type="entry name" value="Sig_transdc_His_kin-like_C"/>
</dbReference>
<evidence type="ECO:0000256" key="10">
    <source>
        <dbReference type="ARBA" id="ARBA00022840"/>
    </source>
</evidence>
<evidence type="ECO:0000313" key="18">
    <source>
        <dbReference type="EMBL" id="RRK30757.1"/>
    </source>
</evidence>
<dbReference type="InterPro" id="IPR003661">
    <property type="entry name" value="HisK_dim/P_dom"/>
</dbReference>
<dbReference type="SMART" id="SM00387">
    <property type="entry name" value="HATPase_c"/>
    <property type="match status" value="1"/>
</dbReference>
<evidence type="ECO:0000256" key="3">
    <source>
        <dbReference type="ARBA" id="ARBA00012438"/>
    </source>
</evidence>
<feature type="domain" description="HAMP" evidence="17">
    <location>
        <begin position="188"/>
        <end position="240"/>
    </location>
</feature>
<dbReference type="GO" id="GO:0005886">
    <property type="term" value="C:plasma membrane"/>
    <property type="evidence" value="ECO:0007669"/>
    <property type="project" value="UniProtKB-SubCell"/>
</dbReference>
<keyword evidence="11 15" id="KW-1133">Transmembrane helix</keyword>
<feature type="compositionally biased region" description="Basic and acidic residues" evidence="14">
    <location>
        <begin position="480"/>
        <end position="491"/>
    </location>
</feature>
<dbReference type="Gene3D" id="6.10.340.10">
    <property type="match status" value="1"/>
</dbReference>
<keyword evidence="12" id="KW-0902">Two-component regulatory system</keyword>
<evidence type="ECO:0000256" key="11">
    <source>
        <dbReference type="ARBA" id="ARBA00022989"/>
    </source>
</evidence>
<evidence type="ECO:0000313" key="19">
    <source>
        <dbReference type="Proteomes" id="UP000274920"/>
    </source>
</evidence>
<dbReference type="InterPro" id="IPR050398">
    <property type="entry name" value="HssS/ArlS-like"/>
</dbReference>
<dbReference type="Gene3D" id="3.30.565.10">
    <property type="entry name" value="Histidine kinase-like ATPase, C-terminal domain"/>
    <property type="match status" value="1"/>
</dbReference>
<protein>
    <recommendedName>
        <fullName evidence="3">histidine kinase</fullName>
        <ecNumber evidence="3">2.7.13.3</ecNumber>
    </recommendedName>
</protein>
<keyword evidence="8" id="KW-0547">Nucleotide-binding</keyword>
<keyword evidence="10" id="KW-0067">ATP-binding</keyword>
<dbReference type="AlphaFoldDB" id="A0A3R8JL87"/>
<dbReference type="PROSITE" id="PS50885">
    <property type="entry name" value="HAMP"/>
    <property type="match status" value="1"/>
</dbReference>
<dbReference type="Pfam" id="PF02518">
    <property type="entry name" value="HATPase_c"/>
    <property type="match status" value="1"/>
</dbReference>
<keyword evidence="13 15" id="KW-0472">Membrane</keyword>
<evidence type="ECO:0000256" key="6">
    <source>
        <dbReference type="ARBA" id="ARBA00022679"/>
    </source>
</evidence>
<dbReference type="Proteomes" id="UP000274920">
    <property type="component" value="Unassembled WGS sequence"/>
</dbReference>
<evidence type="ECO:0000256" key="15">
    <source>
        <dbReference type="SAM" id="Phobius"/>
    </source>
</evidence>
<dbReference type="GO" id="GO:0005524">
    <property type="term" value="F:ATP binding"/>
    <property type="evidence" value="ECO:0007669"/>
    <property type="project" value="UniProtKB-KW"/>
</dbReference>
<dbReference type="SUPFAM" id="SSF55874">
    <property type="entry name" value="ATPase domain of HSP90 chaperone/DNA topoisomerase II/histidine kinase"/>
    <property type="match status" value="1"/>
</dbReference>
<evidence type="ECO:0000259" key="17">
    <source>
        <dbReference type="PROSITE" id="PS50885"/>
    </source>
</evidence>
<dbReference type="CDD" id="cd00075">
    <property type="entry name" value="HATPase"/>
    <property type="match status" value="1"/>
</dbReference>
<evidence type="ECO:0000256" key="12">
    <source>
        <dbReference type="ARBA" id="ARBA00023012"/>
    </source>
</evidence>
<comment type="catalytic activity">
    <reaction evidence="1">
        <text>ATP + protein L-histidine = ADP + protein N-phospho-L-histidine.</text>
        <dbReference type="EC" id="2.7.13.3"/>
    </reaction>
</comment>
<evidence type="ECO:0000256" key="5">
    <source>
        <dbReference type="ARBA" id="ARBA00022553"/>
    </source>
</evidence>
<feature type="domain" description="Histidine kinase" evidence="16">
    <location>
        <begin position="255"/>
        <end position="466"/>
    </location>
</feature>
<dbReference type="InterPro" id="IPR036890">
    <property type="entry name" value="HATPase_C_sf"/>
</dbReference>
<dbReference type="SUPFAM" id="SSF158472">
    <property type="entry name" value="HAMP domain-like"/>
    <property type="match status" value="1"/>
</dbReference>
<name>A0A3R8JL87_9FIRM</name>
<evidence type="ECO:0000256" key="13">
    <source>
        <dbReference type="ARBA" id="ARBA00023136"/>
    </source>
</evidence>
<comment type="caution">
    <text evidence="18">The sequence shown here is derived from an EMBL/GenBank/DDBJ whole genome shotgun (WGS) entry which is preliminary data.</text>
</comment>
<organism evidence="18 19">
    <name type="scientific">Schaedlerella arabinosiphila</name>
    <dbReference type="NCBI Taxonomy" id="2044587"/>
    <lineage>
        <taxon>Bacteria</taxon>
        <taxon>Bacillati</taxon>
        <taxon>Bacillota</taxon>
        <taxon>Clostridia</taxon>
        <taxon>Lachnospirales</taxon>
        <taxon>Lachnospiraceae</taxon>
        <taxon>Schaedlerella</taxon>
    </lineage>
</organism>
<evidence type="ECO:0000256" key="14">
    <source>
        <dbReference type="SAM" id="MobiDB-lite"/>
    </source>
</evidence>
<dbReference type="InterPro" id="IPR036097">
    <property type="entry name" value="HisK_dim/P_sf"/>
</dbReference>
<dbReference type="EC" id="2.7.13.3" evidence="3"/>
<evidence type="ECO:0000256" key="7">
    <source>
        <dbReference type="ARBA" id="ARBA00022692"/>
    </source>
</evidence>
<reference evidence="18" key="1">
    <citation type="submission" date="2018-10" db="EMBL/GenBank/DDBJ databases">
        <title>Schaedlerella arabinophila gen. nov. sp. nov., isolated from the mouse intestinal tract and comparative analysis with the genome of the closely related altered Schaedler flora strain ASF502.</title>
        <authorList>
            <person name="Miyake S."/>
            <person name="Soh M."/>
            <person name="Seedorf H."/>
        </authorList>
    </citation>
    <scope>NUCLEOTIDE SEQUENCE [LARGE SCALE GENOMIC DNA]</scope>
    <source>
        <strain evidence="18">DSM 106076</strain>
    </source>
</reference>
<dbReference type="InterPro" id="IPR005467">
    <property type="entry name" value="His_kinase_dom"/>
</dbReference>
<sequence length="491" mass="55350">MKLQTKITLAATASMLFLSQIFSIWNISVTQRQIIDNILLFESEQLQSDINSFSNQLSTRNVHNSQGMQYAGQSVFRSGLSENAILYYEEEELDNRTPYIFDMKHAETLSSPYQSDVIPNDSPINVFLEELNGTKLLILYGSSDQFQLLHYRDVTSVFQSGRELLYQGILVACILSVILAAVLMLTIRRILTPFYQLRDAANVIADGDYQRRVDRPGSDEIGQVSQSFNRMADRVEEHIRTLAEMNEKQRQLLGSLAHELKTPMTGIQGYAELLQRVKLPLGKQSDFLHYIEEECRRLSRLSAKMLQLTELSDETVIEKTWQRVEGLFAQARQITRFRLQEKNIRLEIRQDKGLRIECDRDLLLSFLTNLIDNACKASPADSCIRLIGTGEGLFVQDEGCGIPEEEIRRVTEPFYMIDKSRSRKQGGAGLGLALCSQIARLHGGTLEIRSAPGEGSRIGIRVSAEGEGKMGSTSGQPDIRYSDHKSGPEGI</sequence>
<keyword evidence="9 18" id="KW-0418">Kinase</keyword>
<feature type="region of interest" description="Disordered" evidence="14">
    <location>
        <begin position="463"/>
        <end position="491"/>
    </location>
</feature>
<gene>
    <name evidence="18" type="ORF">EBB54_04725</name>
</gene>
<evidence type="ECO:0000256" key="8">
    <source>
        <dbReference type="ARBA" id="ARBA00022741"/>
    </source>
</evidence>
<evidence type="ECO:0000256" key="9">
    <source>
        <dbReference type="ARBA" id="ARBA00022777"/>
    </source>
</evidence>
<dbReference type="PROSITE" id="PS50109">
    <property type="entry name" value="HIS_KIN"/>
    <property type="match status" value="1"/>
</dbReference>
<keyword evidence="19" id="KW-1185">Reference proteome</keyword>
<keyword evidence="4" id="KW-1003">Cell membrane</keyword>
<dbReference type="RefSeq" id="WP_125126552.1">
    <property type="nucleotide sequence ID" value="NZ_RHJS01000002.1"/>
</dbReference>